<reference evidence="1" key="2">
    <citation type="journal article" date="2015" name="Fish Shellfish Immunol.">
        <title>Early steps in the European eel (Anguilla anguilla)-Vibrio vulnificus interaction in the gills: Role of the RtxA13 toxin.</title>
        <authorList>
            <person name="Callol A."/>
            <person name="Pajuelo D."/>
            <person name="Ebbesson L."/>
            <person name="Teles M."/>
            <person name="MacKenzie S."/>
            <person name="Amaro C."/>
        </authorList>
    </citation>
    <scope>NUCLEOTIDE SEQUENCE</scope>
</reference>
<sequence length="54" mass="5810">MGGSSEAIYSSCSCSDKSSLYLGPSALFKYAVTKQTNTSVPKLPRHNHTLAVFQ</sequence>
<proteinExistence type="predicted"/>
<accession>A0A0E9T2C7</accession>
<name>A0A0E9T2C7_ANGAN</name>
<evidence type="ECO:0000313" key="1">
    <source>
        <dbReference type="EMBL" id="JAH47697.1"/>
    </source>
</evidence>
<dbReference type="EMBL" id="GBXM01060880">
    <property type="protein sequence ID" value="JAH47697.1"/>
    <property type="molecule type" value="Transcribed_RNA"/>
</dbReference>
<dbReference type="AlphaFoldDB" id="A0A0E9T2C7"/>
<protein>
    <submittedName>
        <fullName evidence="1">Uncharacterized protein</fullName>
    </submittedName>
</protein>
<organism evidence="1">
    <name type="scientific">Anguilla anguilla</name>
    <name type="common">European freshwater eel</name>
    <name type="synonym">Muraena anguilla</name>
    <dbReference type="NCBI Taxonomy" id="7936"/>
    <lineage>
        <taxon>Eukaryota</taxon>
        <taxon>Metazoa</taxon>
        <taxon>Chordata</taxon>
        <taxon>Craniata</taxon>
        <taxon>Vertebrata</taxon>
        <taxon>Euteleostomi</taxon>
        <taxon>Actinopterygii</taxon>
        <taxon>Neopterygii</taxon>
        <taxon>Teleostei</taxon>
        <taxon>Anguilliformes</taxon>
        <taxon>Anguillidae</taxon>
        <taxon>Anguilla</taxon>
    </lineage>
</organism>
<reference evidence="1" key="1">
    <citation type="submission" date="2014-11" db="EMBL/GenBank/DDBJ databases">
        <authorList>
            <person name="Amaro Gonzalez C."/>
        </authorList>
    </citation>
    <scope>NUCLEOTIDE SEQUENCE</scope>
</reference>